<keyword evidence="2 7" id="KW-0812">Transmembrane</keyword>
<evidence type="ECO:0000256" key="4">
    <source>
        <dbReference type="ARBA" id="ARBA00023136"/>
    </source>
</evidence>
<gene>
    <name evidence="9" type="ORF">EV356DRAFT_535020</name>
</gene>
<evidence type="ECO:0000256" key="2">
    <source>
        <dbReference type="ARBA" id="ARBA00022692"/>
    </source>
</evidence>
<evidence type="ECO:0000256" key="6">
    <source>
        <dbReference type="SAM" id="MobiDB-lite"/>
    </source>
</evidence>
<proteinExistence type="inferred from homology"/>
<reference evidence="9" key="1">
    <citation type="journal article" date="2020" name="Stud. Mycol.">
        <title>101 Dothideomycetes genomes: a test case for predicting lifestyles and emergence of pathogens.</title>
        <authorList>
            <person name="Haridas S."/>
            <person name="Albert R."/>
            <person name="Binder M."/>
            <person name="Bloem J."/>
            <person name="Labutti K."/>
            <person name="Salamov A."/>
            <person name="Andreopoulos B."/>
            <person name="Baker S."/>
            <person name="Barry K."/>
            <person name="Bills G."/>
            <person name="Bluhm B."/>
            <person name="Cannon C."/>
            <person name="Castanera R."/>
            <person name="Culley D."/>
            <person name="Daum C."/>
            <person name="Ezra D."/>
            <person name="Gonzalez J."/>
            <person name="Henrissat B."/>
            <person name="Kuo A."/>
            <person name="Liang C."/>
            <person name="Lipzen A."/>
            <person name="Lutzoni F."/>
            <person name="Magnuson J."/>
            <person name="Mondo S."/>
            <person name="Nolan M."/>
            <person name="Ohm R."/>
            <person name="Pangilinan J."/>
            <person name="Park H.-J."/>
            <person name="Ramirez L."/>
            <person name="Alfaro M."/>
            <person name="Sun H."/>
            <person name="Tritt A."/>
            <person name="Yoshinaga Y."/>
            <person name="Zwiers L.-H."/>
            <person name="Turgeon B."/>
            <person name="Goodwin S."/>
            <person name="Spatafora J."/>
            <person name="Crous P."/>
            <person name="Grigoriev I."/>
        </authorList>
    </citation>
    <scope>NUCLEOTIDE SEQUENCE</scope>
    <source>
        <strain evidence="9">Tuck. ex Michener</strain>
    </source>
</reference>
<comment type="subcellular location">
    <subcellularLocation>
        <location evidence="1">Membrane</location>
        <topology evidence="1">Multi-pass membrane protein</topology>
    </subcellularLocation>
</comment>
<evidence type="ECO:0000313" key="9">
    <source>
        <dbReference type="EMBL" id="KAF2232021.1"/>
    </source>
</evidence>
<comment type="similarity">
    <text evidence="5">Belongs to the SAT4 family.</text>
</comment>
<keyword evidence="10" id="KW-1185">Reference proteome</keyword>
<dbReference type="GO" id="GO:0016020">
    <property type="term" value="C:membrane"/>
    <property type="evidence" value="ECO:0007669"/>
    <property type="project" value="UniProtKB-SubCell"/>
</dbReference>
<feature type="transmembrane region" description="Helical" evidence="7">
    <location>
        <begin position="100"/>
        <end position="118"/>
    </location>
</feature>
<dbReference type="OrthoDB" id="444631at2759"/>
<accession>A0A6A6H2C5</accession>
<evidence type="ECO:0000256" key="7">
    <source>
        <dbReference type="SAM" id="Phobius"/>
    </source>
</evidence>
<feature type="transmembrane region" description="Helical" evidence="7">
    <location>
        <begin position="173"/>
        <end position="195"/>
    </location>
</feature>
<dbReference type="Pfam" id="PF20684">
    <property type="entry name" value="Fung_rhodopsin"/>
    <property type="match status" value="1"/>
</dbReference>
<sequence>MIVRRDGIDDGIPNPHGRVLSVVSITFGVISSVMVLMRLATVRKRPYGFDDISILIAGILAVALTVLYNEDVKYGWGLHQSDVSKAHLETALKIFYVNQILYKISTSLTKLSILALYLRIFPNPSFAKATWVTIFIVGGYGIATTLVSILSCTPIRKAWDKSVSGSCVNSGDVWYATAALVISTDLLLIILPVREVWKLHLPRAQKIVLMLLFGLGFFVMITTIVRIIYLNPATSSTDTTYYQATSNTWTSIEVNTGIICACIPTLKRPVAALFPQLFSRPNNDRSEQYHRQPGSRSNYASRRSSNHAAKVLSDQPSVGRVWTYESDEEIMLDTVKRPGEIMRTMDIEVAHEDASSRSSH</sequence>
<dbReference type="EMBL" id="ML991820">
    <property type="protein sequence ID" value="KAF2232021.1"/>
    <property type="molecule type" value="Genomic_DNA"/>
</dbReference>
<dbReference type="Proteomes" id="UP000800092">
    <property type="component" value="Unassembled WGS sequence"/>
</dbReference>
<feature type="region of interest" description="Disordered" evidence="6">
    <location>
        <begin position="283"/>
        <end position="312"/>
    </location>
</feature>
<feature type="transmembrane region" description="Helical" evidence="7">
    <location>
        <begin position="207"/>
        <end position="229"/>
    </location>
</feature>
<protein>
    <recommendedName>
        <fullName evidence="8">Rhodopsin domain-containing protein</fullName>
    </recommendedName>
</protein>
<dbReference type="PANTHER" id="PTHR33048:SF47">
    <property type="entry name" value="INTEGRAL MEMBRANE PROTEIN-RELATED"/>
    <property type="match status" value="1"/>
</dbReference>
<feature type="transmembrane region" description="Helical" evidence="7">
    <location>
        <begin position="52"/>
        <end position="68"/>
    </location>
</feature>
<evidence type="ECO:0000313" key="10">
    <source>
        <dbReference type="Proteomes" id="UP000800092"/>
    </source>
</evidence>
<feature type="transmembrane region" description="Helical" evidence="7">
    <location>
        <begin position="130"/>
        <end position="153"/>
    </location>
</feature>
<evidence type="ECO:0000256" key="1">
    <source>
        <dbReference type="ARBA" id="ARBA00004141"/>
    </source>
</evidence>
<evidence type="ECO:0000259" key="8">
    <source>
        <dbReference type="Pfam" id="PF20684"/>
    </source>
</evidence>
<keyword evidence="4 7" id="KW-0472">Membrane</keyword>
<organism evidence="9 10">
    <name type="scientific">Viridothelium virens</name>
    <name type="common">Speckled blister lichen</name>
    <name type="synonym">Trypethelium virens</name>
    <dbReference type="NCBI Taxonomy" id="1048519"/>
    <lineage>
        <taxon>Eukaryota</taxon>
        <taxon>Fungi</taxon>
        <taxon>Dikarya</taxon>
        <taxon>Ascomycota</taxon>
        <taxon>Pezizomycotina</taxon>
        <taxon>Dothideomycetes</taxon>
        <taxon>Dothideomycetes incertae sedis</taxon>
        <taxon>Trypetheliales</taxon>
        <taxon>Trypetheliaceae</taxon>
        <taxon>Viridothelium</taxon>
    </lineage>
</organism>
<feature type="compositionally biased region" description="Low complexity" evidence="6">
    <location>
        <begin position="295"/>
        <end position="309"/>
    </location>
</feature>
<feature type="transmembrane region" description="Helical" evidence="7">
    <location>
        <begin position="20"/>
        <end position="40"/>
    </location>
</feature>
<dbReference type="InterPro" id="IPR052337">
    <property type="entry name" value="SAT4-like"/>
</dbReference>
<evidence type="ECO:0000256" key="5">
    <source>
        <dbReference type="ARBA" id="ARBA00038359"/>
    </source>
</evidence>
<dbReference type="AlphaFoldDB" id="A0A6A6H2C5"/>
<dbReference type="PANTHER" id="PTHR33048">
    <property type="entry name" value="PTH11-LIKE INTEGRAL MEMBRANE PROTEIN (AFU_ORTHOLOGUE AFUA_5G11245)"/>
    <property type="match status" value="1"/>
</dbReference>
<feature type="domain" description="Rhodopsin" evidence="8">
    <location>
        <begin position="42"/>
        <end position="270"/>
    </location>
</feature>
<keyword evidence="3 7" id="KW-1133">Transmembrane helix</keyword>
<dbReference type="InterPro" id="IPR049326">
    <property type="entry name" value="Rhodopsin_dom_fungi"/>
</dbReference>
<evidence type="ECO:0000256" key="3">
    <source>
        <dbReference type="ARBA" id="ARBA00022989"/>
    </source>
</evidence>
<name>A0A6A6H2C5_VIRVR</name>